<evidence type="ECO:0000256" key="1">
    <source>
        <dbReference type="SAM" id="Phobius"/>
    </source>
</evidence>
<dbReference type="Proteomes" id="UP001151071">
    <property type="component" value="Unassembled WGS sequence"/>
</dbReference>
<dbReference type="AlphaFoldDB" id="A0A9X3TPE1"/>
<organism evidence="2 3">
    <name type="scientific">Brevibacillus thermoruber</name>
    <dbReference type="NCBI Taxonomy" id="33942"/>
    <lineage>
        <taxon>Bacteria</taxon>
        <taxon>Bacillati</taxon>
        <taxon>Bacillota</taxon>
        <taxon>Bacilli</taxon>
        <taxon>Bacillales</taxon>
        <taxon>Paenibacillaceae</taxon>
        <taxon>Brevibacillus</taxon>
    </lineage>
</organism>
<protein>
    <submittedName>
        <fullName evidence="2">Uncharacterized protein</fullName>
    </submittedName>
</protein>
<gene>
    <name evidence="2" type="ORF">O3V59_08150</name>
</gene>
<keyword evidence="1" id="KW-0812">Transmembrane</keyword>
<keyword evidence="3" id="KW-1185">Reference proteome</keyword>
<sequence>MWASLYVFFFFMLIVWGVVELLLRLIRRDSIIHDKNQLWEKFPLTLQDMHYPTKKK</sequence>
<evidence type="ECO:0000313" key="3">
    <source>
        <dbReference type="Proteomes" id="UP001151071"/>
    </source>
</evidence>
<keyword evidence="1" id="KW-0472">Membrane</keyword>
<dbReference type="RefSeq" id="WP_156110529.1">
    <property type="nucleotide sequence ID" value="NZ_JAPYYP010000007.1"/>
</dbReference>
<feature type="transmembrane region" description="Helical" evidence="1">
    <location>
        <begin position="6"/>
        <end position="26"/>
    </location>
</feature>
<name>A0A9X3TPE1_9BACL</name>
<proteinExistence type="predicted"/>
<comment type="caution">
    <text evidence="2">The sequence shown here is derived from an EMBL/GenBank/DDBJ whole genome shotgun (WGS) entry which is preliminary data.</text>
</comment>
<keyword evidence="1" id="KW-1133">Transmembrane helix</keyword>
<reference evidence="2" key="1">
    <citation type="submission" date="2022-12" db="EMBL/GenBank/DDBJ databases">
        <title>Draft genome sequence of the thermophilic strain Brevibacillus thermoruber HT42, isolated from Los Humeros, Puebla, Mexico, with biotechnological potential.</title>
        <authorList>
            <person name="Lara Sanchez J."/>
            <person name="Solis Palacios R."/>
            <person name="Bustos Baena A.S."/>
            <person name="Ruz Baez A.E."/>
            <person name="Espinosa Luna G."/>
            <person name="Oliart Ros R.M."/>
        </authorList>
    </citation>
    <scope>NUCLEOTIDE SEQUENCE</scope>
    <source>
        <strain evidence="2">HT42</strain>
    </source>
</reference>
<dbReference type="EMBL" id="JAPYYP010000007">
    <property type="protein sequence ID" value="MDA5108329.1"/>
    <property type="molecule type" value="Genomic_DNA"/>
</dbReference>
<evidence type="ECO:0000313" key="2">
    <source>
        <dbReference type="EMBL" id="MDA5108329.1"/>
    </source>
</evidence>
<accession>A0A9X3TPE1</accession>